<gene>
    <name evidence="2" type="ORF">V1477_006009</name>
</gene>
<evidence type="ECO:0000313" key="3">
    <source>
        <dbReference type="Proteomes" id="UP001607303"/>
    </source>
</evidence>
<evidence type="ECO:0000313" key="2">
    <source>
        <dbReference type="EMBL" id="KAL2745618.1"/>
    </source>
</evidence>
<accession>A0ABD2CKJ1</accession>
<feature type="compositionally biased region" description="Acidic residues" evidence="1">
    <location>
        <begin position="16"/>
        <end position="28"/>
    </location>
</feature>
<name>A0ABD2CKJ1_VESMC</name>
<evidence type="ECO:0000256" key="1">
    <source>
        <dbReference type="SAM" id="MobiDB-lite"/>
    </source>
</evidence>
<reference evidence="2 3" key="1">
    <citation type="journal article" date="2024" name="Ann. Entomol. Soc. Am.">
        <title>Genomic analyses of the southern and eastern yellowjacket wasps (Hymenoptera: Vespidae) reveal evolutionary signatures of social life.</title>
        <authorList>
            <person name="Catto M.A."/>
            <person name="Caine P.B."/>
            <person name="Orr S.E."/>
            <person name="Hunt B.G."/>
            <person name="Goodisman M.A.D."/>
        </authorList>
    </citation>
    <scope>NUCLEOTIDE SEQUENCE [LARGE SCALE GENOMIC DNA]</scope>
    <source>
        <strain evidence="2">232</strain>
        <tissue evidence="2">Head and thorax</tissue>
    </source>
</reference>
<dbReference type="EMBL" id="JAYRBN010000041">
    <property type="protein sequence ID" value="KAL2745618.1"/>
    <property type="molecule type" value="Genomic_DNA"/>
</dbReference>
<feature type="compositionally biased region" description="Basic and acidic residues" evidence="1">
    <location>
        <begin position="1"/>
        <end position="10"/>
    </location>
</feature>
<keyword evidence="3" id="KW-1185">Reference proteome</keyword>
<proteinExistence type="predicted"/>
<dbReference type="Proteomes" id="UP001607303">
    <property type="component" value="Unassembled WGS sequence"/>
</dbReference>
<dbReference type="AlphaFoldDB" id="A0ABD2CKJ1"/>
<feature type="region of interest" description="Disordered" evidence="1">
    <location>
        <begin position="1"/>
        <end position="28"/>
    </location>
</feature>
<protein>
    <submittedName>
        <fullName evidence="2">Uncharacterized protein</fullName>
    </submittedName>
</protein>
<sequence length="68" mass="7835">MDRTYNKRSDSSNSSIDDDDDDDDDDDIVGGTSLSTILCKLNDDENTTKFESSRFLEDRYNFQIDINK</sequence>
<comment type="caution">
    <text evidence="2">The sequence shown here is derived from an EMBL/GenBank/DDBJ whole genome shotgun (WGS) entry which is preliminary data.</text>
</comment>
<organism evidence="2 3">
    <name type="scientific">Vespula maculifrons</name>
    <name type="common">Eastern yellow jacket</name>
    <name type="synonym">Wasp</name>
    <dbReference type="NCBI Taxonomy" id="7453"/>
    <lineage>
        <taxon>Eukaryota</taxon>
        <taxon>Metazoa</taxon>
        <taxon>Ecdysozoa</taxon>
        <taxon>Arthropoda</taxon>
        <taxon>Hexapoda</taxon>
        <taxon>Insecta</taxon>
        <taxon>Pterygota</taxon>
        <taxon>Neoptera</taxon>
        <taxon>Endopterygota</taxon>
        <taxon>Hymenoptera</taxon>
        <taxon>Apocrita</taxon>
        <taxon>Aculeata</taxon>
        <taxon>Vespoidea</taxon>
        <taxon>Vespidae</taxon>
        <taxon>Vespinae</taxon>
        <taxon>Vespula</taxon>
    </lineage>
</organism>